<reference evidence="2 3" key="1">
    <citation type="journal article" date="2019" name="Sci. Rep.">
        <title>A high-quality genome of Eragrostis curvula grass provides insights into Poaceae evolution and supports new strategies to enhance forage quality.</title>
        <authorList>
            <person name="Carballo J."/>
            <person name="Santos B.A.C.M."/>
            <person name="Zappacosta D."/>
            <person name="Garbus I."/>
            <person name="Selva J.P."/>
            <person name="Gallo C.A."/>
            <person name="Diaz A."/>
            <person name="Albertini E."/>
            <person name="Caccamo M."/>
            <person name="Echenique V."/>
        </authorList>
    </citation>
    <scope>NUCLEOTIDE SEQUENCE [LARGE SCALE GENOMIC DNA]</scope>
    <source>
        <strain evidence="3">cv. Victoria</strain>
        <tissue evidence="2">Leaf</tissue>
    </source>
</reference>
<organism evidence="2 3">
    <name type="scientific">Eragrostis curvula</name>
    <name type="common">weeping love grass</name>
    <dbReference type="NCBI Taxonomy" id="38414"/>
    <lineage>
        <taxon>Eukaryota</taxon>
        <taxon>Viridiplantae</taxon>
        <taxon>Streptophyta</taxon>
        <taxon>Embryophyta</taxon>
        <taxon>Tracheophyta</taxon>
        <taxon>Spermatophyta</taxon>
        <taxon>Magnoliopsida</taxon>
        <taxon>Liliopsida</taxon>
        <taxon>Poales</taxon>
        <taxon>Poaceae</taxon>
        <taxon>PACMAD clade</taxon>
        <taxon>Chloridoideae</taxon>
        <taxon>Eragrostideae</taxon>
        <taxon>Eragrostidinae</taxon>
        <taxon>Eragrostis</taxon>
    </lineage>
</organism>
<feature type="non-terminal residue" evidence="2">
    <location>
        <position position="1"/>
    </location>
</feature>
<evidence type="ECO:0000313" key="3">
    <source>
        <dbReference type="Proteomes" id="UP000324897"/>
    </source>
</evidence>
<protein>
    <submittedName>
        <fullName evidence="2">Uncharacterized protein</fullName>
    </submittedName>
</protein>
<keyword evidence="3" id="KW-1185">Reference proteome</keyword>
<dbReference type="AlphaFoldDB" id="A0A5J9VA93"/>
<dbReference type="Gramene" id="TVU33039">
    <property type="protein sequence ID" value="TVU33039"/>
    <property type="gene ID" value="EJB05_24820"/>
</dbReference>
<gene>
    <name evidence="2" type="ORF">EJB05_24820</name>
</gene>
<sequence length="94" mass="10384">MAVRASRSNPHQKKGKKTSIEINPWEGKQKQVAGEVPACRVAILQPAVRLGKCRHAAVDEDVNRIWKSRGLVARENVGCLSSGPCASVFYWAER</sequence>
<accession>A0A5J9VA93</accession>
<name>A0A5J9VA93_9POAL</name>
<dbReference type="EMBL" id="RWGY01000011">
    <property type="protein sequence ID" value="TVU33039.1"/>
    <property type="molecule type" value="Genomic_DNA"/>
</dbReference>
<feature type="region of interest" description="Disordered" evidence="1">
    <location>
        <begin position="1"/>
        <end position="23"/>
    </location>
</feature>
<proteinExistence type="predicted"/>
<comment type="caution">
    <text evidence="2">The sequence shown here is derived from an EMBL/GenBank/DDBJ whole genome shotgun (WGS) entry which is preliminary data.</text>
</comment>
<evidence type="ECO:0000256" key="1">
    <source>
        <dbReference type="SAM" id="MobiDB-lite"/>
    </source>
</evidence>
<dbReference type="Proteomes" id="UP000324897">
    <property type="component" value="Chromosome 1"/>
</dbReference>
<evidence type="ECO:0000313" key="2">
    <source>
        <dbReference type="EMBL" id="TVU33039.1"/>
    </source>
</evidence>